<organism evidence="2 3">
    <name type="scientific">Dyella japonica</name>
    <dbReference type="NCBI Taxonomy" id="231455"/>
    <lineage>
        <taxon>Bacteria</taxon>
        <taxon>Pseudomonadati</taxon>
        <taxon>Pseudomonadota</taxon>
        <taxon>Gammaproteobacteria</taxon>
        <taxon>Lysobacterales</taxon>
        <taxon>Rhodanobacteraceae</taxon>
        <taxon>Dyella</taxon>
    </lineage>
</organism>
<dbReference type="EMBL" id="JBEPMU010000006">
    <property type="protein sequence ID" value="MET3653966.1"/>
    <property type="molecule type" value="Genomic_DNA"/>
</dbReference>
<name>A0ABV2JYP7_9GAMM</name>
<feature type="domain" description="DUF7379" evidence="1">
    <location>
        <begin position="235"/>
        <end position="408"/>
    </location>
</feature>
<dbReference type="InterPro" id="IPR055803">
    <property type="entry name" value="DUF7379"/>
</dbReference>
<dbReference type="InterPro" id="IPR029058">
    <property type="entry name" value="AB_hydrolase_fold"/>
</dbReference>
<dbReference type="Gene3D" id="3.40.50.1820">
    <property type="entry name" value="alpha/beta hydrolase"/>
    <property type="match status" value="1"/>
</dbReference>
<dbReference type="SUPFAM" id="SSF53474">
    <property type="entry name" value="alpha/beta-Hydrolases"/>
    <property type="match status" value="1"/>
</dbReference>
<dbReference type="RefSeq" id="WP_354015343.1">
    <property type="nucleotide sequence ID" value="NZ_JBEPMU010000006.1"/>
</dbReference>
<comment type="caution">
    <text evidence="2">The sequence shown here is derived from an EMBL/GenBank/DDBJ whole genome shotgun (WGS) entry which is preliminary data.</text>
</comment>
<protein>
    <recommendedName>
        <fullName evidence="1">DUF7379 domain-containing protein</fullName>
    </recommendedName>
</protein>
<gene>
    <name evidence="2" type="ORF">ABIC75_003704</name>
</gene>
<evidence type="ECO:0000259" key="1">
    <source>
        <dbReference type="Pfam" id="PF24096"/>
    </source>
</evidence>
<accession>A0ABV2JYP7</accession>
<evidence type="ECO:0000313" key="3">
    <source>
        <dbReference type="Proteomes" id="UP001549184"/>
    </source>
</evidence>
<dbReference type="Pfam" id="PF24096">
    <property type="entry name" value="DUF7379"/>
    <property type="match status" value="1"/>
</dbReference>
<evidence type="ECO:0000313" key="2">
    <source>
        <dbReference type="EMBL" id="MET3653966.1"/>
    </source>
</evidence>
<sequence>MPSSRLTGSAQAVSLGEGYALRAPGLQGEATLLPPADATTRSRAAAPDAGMAALDEALRAQHVDEVKRIDLSVQPVPGAAAATALRSAGAQANVELQVPDLGDEVGQLVLSIDDAGAVRWHLPEPDVGGTAASRGAGGSKRFLIPATVVSGSTGEPGTANRSIFGAAARRLLKVLVYPITDPIVGKLSELFAAHWEATHRPYGLRSFTPDNYQNADVPLLDTAAIAAMAAQGPILLFVHGTFSTAHAAFSGLPRETMQQLHARYGQRVVAFNHPSLSAAPEDNVRWLLEHLPATPMAIDVICHSRGGLVARVLAERLSAFALDASHVQVRRIAFVGVPNQGTALADADHMVSMIDRLTTALTLFPTGPVTETLEAMVTVIKMISHGFLKGLPGIAGMQPGGAFLSTLNTSSTTATQYFGMTSNYEPTVSGLRGLVAGTADGAIDQVFENAQNDLVVPTDGVWDSNGATGFPLQTAHLLVLKPADGVMHTSYFPHHAVSERLLQWMTI</sequence>
<dbReference type="Proteomes" id="UP001549184">
    <property type="component" value="Unassembled WGS sequence"/>
</dbReference>
<proteinExistence type="predicted"/>
<keyword evidence="3" id="KW-1185">Reference proteome</keyword>
<reference evidence="2 3" key="1">
    <citation type="submission" date="2024-06" db="EMBL/GenBank/DDBJ databases">
        <title>Sorghum-associated microbial communities from plants grown in Nebraska, USA.</title>
        <authorList>
            <person name="Schachtman D."/>
        </authorList>
    </citation>
    <scope>NUCLEOTIDE SEQUENCE [LARGE SCALE GENOMIC DNA]</scope>
    <source>
        <strain evidence="2 3">1073</strain>
    </source>
</reference>